<keyword evidence="2" id="KW-1185">Reference proteome</keyword>
<reference evidence="1" key="1">
    <citation type="journal article" date="2023" name="G3 (Bethesda)">
        <title>Whole genome assemblies of Zophobas morio and Tenebrio molitor.</title>
        <authorList>
            <person name="Kaur S."/>
            <person name="Stinson S.A."/>
            <person name="diCenzo G.C."/>
        </authorList>
    </citation>
    <scope>NUCLEOTIDE SEQUENCE</scope>
    <source>
        <strain evidence="1">QUZm001</strain>
    </source>
</reference>
<dbReference type="Proteomes" id="UP001168821">
    <property type="component" value="Unassembled WGS sequence"/>
</dbReference>
<proteinExistence type="predicted"/>
<dbReference type="AlphaFoldDB" id="A0AA38M7Y3"/>
<name>A0AA38M7Y3_9CUCU</name>
<evidence type="ECO:0000313" key="2">
    <source>
        <dbReference type="Proteomes" id="UP001168821"/>
    </source>
</evidence>
<sequence>MGNSFGALLQYFVPELDLASLPADSFGEVQGHSRRYRVLWCSHHDQAIIRDFLRAKRGPRNVEMNAVCLCVVKNVPTTGFDCPCGIPAAASRNVT</sequence>
<organism evidence="1 2">
    <name type="scientific">Zophobas morio</name>
    <dbReference type="NCBI Taxonomy" id="2755281"/>
    <lineage>
        <taxon>Eukaryota</taxon>
        <taxon>Metazoa</taxon>
        <taxon>Ecdysozoa</taxon>
        <taxon>Arthropoda</taxon>
        <taxon>Hexapoda</taxon>
        <taxon>Insecta</taxon>
        <taxon>Pterygota</taxon>
        <taxon>Neoptera</taxon>
        <taxon>Endopterygota</taxon>
        <taxon>Coleoptera</taxon>
        <taxon>Polyphaga</taxon>
        <taxon>Cucujiformia</taxon>
        <taxon>Tenebrionidae</taxon>
        <taxon>Zophobas</taxon>
    </lineage>
</organism>
<accession>A0AA38M7Y3</accession>
<protein>
    <submittedName>
        <fullName evidence="1">Uncharacterized protein</fullName>
    </submittedName>
</protein>
<evidence type="ECO:0000313" key="1">
    <source>
        <dbReference type="EMBL" id="KAJ3646344.1"/>
    </source>
</evidence>
<comment type="caution">
    <text evidence="1">The sequence shown here is derived from an EMBL/GenBank/DDBJ whole genome shotgun (WGS) entry which is preliminary data.</text>
</comment>
<gene>
    <name evidence="1" type="ORF">Zmor_023935</name>
</gene>
<dbReference type="EMBL" id="JALNTZ010000007">
    <property type="protein sequence ID" value="KAJ3646344.1"/>
    <property type="molecule type" value="Genomic_DNA"/>
</dbReference>